<dbReference type="RefSeq" id="WP_088333482.1">
    <property type="nucleotide sequence ID" value="NZ_NBBJ01000002.1"/>
</dbReference>
<dbReference type="Pfam" id="PF00149">
    <property type="entry name" value="Metallophos"/>
    <property type="match status" value="1"/>
</dbReference>
<evidence type="ECO:0000256" key="2">
    <source>
        <dbReference type="ARBA" id="ARBA00022801"/>
    </source>
</evidence>
<dbReference type="EMBL" id="NBBJ01000002">
    <property type="protein sequence ID" value="OWK30786.1"/>
    <property type="molecule type" value="Genomic_DNA"/>
</dbReference>
<dbReference type="PANTHER" id="PTHR31302">
    <property type="entry name" value="TRANSMEMBRANE PROTEIN WITH METALLOPHOSPHOESTERASE DOMAIN-RELATED"/>
    <property type="match status" value="1"/>
</dbReference>
<dbReference type="InterPro" id="IPR004843">
    <property type="entry name" value="Calcineurin-like_PHP"/>
</dbReference>
<keyword evidence="1" id="KW-0479">Metal-binding</keyword>
<dbReference type="AlphaFoldDB" id="A0A245ZM17"/>
<dbReference type="SUPFAM" id="SSF56300">
    <property type="entry name" value="Metallo-dependent phosphatases"/>
    <property type="match status" value="1"/>
</dbReference>
<evidence type="ECO:0000259" key="3">
    <source>
        <dbReference type="Pfam" id="PF00149"/>
    </source>
</evidence>
<dbReference type="Gene3D" id="3.60.21.10">
    <property type="match status" value="1"/>
</dbReference>
<dbReference type="Proteomes" id="UP000197783">
    <property type="component" value="Unassembled WGS sequence"/>
</dbReference>
<proteinExistence type="predicted"/>
<organism evidence="4 5">
    <name type="scientific">Sphingomonas mucosissima</name>
    <dbReference type="NCBI Taxonomy" id="370959"/>
    <lineage>
        <taxon>Bacteria</taxon>
        <taxon>Pseudomonadati</taxon>
        <taxon>Pseudomonadota</taxon>
        <taxon>Alphaproteobacteria</taxon>
        <taxon>Sphingomonadales</taxon>
        <taxon>Sphingomonadaceae</taxon>
        <taxon>Sphingomonas</taxon>
    </lineage>
</organism>
<keyword evidence="2 4" id="KW-0378">Hydrolase</keyword>
<comment type="caution">
    <text evidence="4">The sequence shown here is derived from an EMBL/GenBank/DDBJ whole genome shotgun (WGS) entry which is preliminary data.</text>
</comment>
<dbReference type="GO" id="GO:0016020">
    <property type="term" value="C:membrane"/>
    <property type="evidence" value="ECO:0007669"/>
    <property type="project" value="GOC"/>
</dbReference>
<evidence type="ECO:0000313" key="5">
    <source>
        <dbReference type="Proteomes" id="UP000197783"/>
    </source>
</evidence>
<sequence>MTRALRSTLLFPALAVIAIVGVILSADRQAHADAVVRRASLALPNWPADTPPITVALASDIHVGGGAMSPARVDRLMDQIAAERPSLALFAGDFIDGHDADTARDAAPVLTAAFRRLRPPLGTIAVLGNHDIDSDAQSVTAALRAAGAIVLENEAVRAGPLAIGGVGDAYRGHARLRETMRRLRPLPGAPLLLTHSPDLAPTLSGETPVLLAGHTHCGQIVLPLIGALWIPSRYGSRYRCGIIREGGRTVVVGAGLGTSRLPLRLGAPPDFWLLTLHGAQQKVPRAVR</sequence>
<dbReference type="EC" id="3.1.-.-" evidence="4"/>
<dbReference type="InterPro" id="IPR029052">
    <property type="entry name" value="Metallo-depent_PP-like"/>
</dbReference>
<dbReference type="GO" id="GO:0046872">
    <property type="term" value="F:metal ion binding"/>
    <property type="evidence" value="ECO:0007669"/>
    <property type="project" value="UniProtKB-KW"/>
</dbReference>
<name>A0A245ZM17_9SPHN</name>
<accession>A0A245ZM17</accession>
<dbReference type="OrthoDB" id="9780884at2"/>
<evidence type="ECO:0000313" key="4">
    <source>
        <dbReference type="EMBL" id="OWK30786.1"/>
    </source>
</evidence>
<dbReference type="GO" id="GO:0008758">
    <property type="term" value="F:UDP-2,3-diacylglucosamine hydrolase activity"/>
    <property type="evidence" value="ECO:0007669"/>
    <property type="project" value="TreeGrafter"/>
</dbReference>
<keyword evidence="5" id="KW-1185">Reference proteome</keyword>
<feature type="domain" description="Calcineurin-like phosphoesterase" evidence="3">
    <location>
        <begin position="54"/>
        <end position="172"/>
    </location>
</feature>
<protein>
    <submittedName>
        <fullName evidence="4">Putative metallophosphoesterase</fullName>
        <ecNumber evidence="4">3.1.-.-</ecNumber>
    </submittedName>
</protein>
<reference evidence="4 5" key="1">
    <citation type="submission" date="2017-03" db="EMBL/GenBank/DDBJ databases">
        <title>Genome sequence of Sphingomonas mucosissima DSM 17494.</title>
        <authorList>
            <person name="Poehlein A."/>
            <person name="Wuebbeler J.H."/>
            <person name="Steinbuechel A."/>
            <person name="Daniel R."/>
        </authorList>
    </citation>
    <scope>NUCLEOTIDE SEQUENCE [LARGE SCALE GENOMIC DNA]</scope>
    <source>
        <strain evidence="4 5">DSM 17494</strain>
    </source>
</reference>
<gene>
    <name evidence="4" type="ORF">SPMU_17750</name>
</gene>
<evidence type="ECO:0000256" key="1">
    <source>
        <dbReference type="ARBA" id="ARBA00022723"/>
    </source>
</evidence>
<dbReference type="GO" id="GO:0009245">
    <property type="term" value="P:lipid A biosynthetic process"/>
    <property type="evidence" value="ECO:0007669"/>
    <property type="project" value="TreeGrafter"/>
</dbReference>
<dbReference type="InterPro" id="IPR051158">
    <property type="entry name" value="Metallophosphoesterase_sf"/>
</dbReference>
<dbReference type="PANTHER" id="PTHR31302:SF31">
    <property type="entry name" value="PHOSPHODIESTERASE YAEI"/>
    <property type="match status" value="1"/>
</dbReference>